<reference evidence="12 13" key="1">
    <citation type="submission" date="2020-08" db="EMBL/GenBank/DDBJ databases">
        <title>Genomic Encyclopedia of Type Strains, Phase IV (KMG-IV): sequencing the most valuable type-strain genomes for metagenomic binning, comparative biology and taxonomic classification.</title>
        <authorList>
            <person name="Goeker M."/>
        </authorList>
    </citation>
    <scope>NUCLEOTIDE SEQUENCE [LARGE SCALE GENOMIC DNA]</scope>
    <source>
        <strain evidence="12 13">DSM 27165</strain>
    </source>
</reference>
<keyword evidence="4" id="KW-1003">Cell membrane</keyword>
<keyword evidence="12" id="KW-0282">Flagellum</keyword>
<dbReference type="PANTHER" id="PTHR35091">
    <property type="entry name" value="FLAGELLAR PROTEIN FLIL"/>
    <property type="match status" value="1"/>
</dbReference>
<dbReference type="GO" id="GO:0009425">
    <property type="term" value="C:bacterial-type flagellum basal body"/>
    <property type="evidence" value="ECO:0007669"/>
    <property type="project" value="InterPro"/>
</dbReference>
<keyword evidence="6 10" id="KW-0812">Transmembrane</keyword>
<organism evidence="12 13">
    <name type="scientific">Chitinivorax tropicus</name>
    <dbReference type="NCBI Taxonomy" id="714531"/>
    <lineage>
        <taxon>Bacteria</taxon>
        <taxon>Pseudomonadati</taxon>
        <taxon>Pseudomonadota</taxon>
        <taxon>Betaproteobacteria</taxon>
        <taxon>Chitinivorax</taxon>
    </lineage>
</organism>
<proteinExistence type="inferred from homology"/>
<evidence type="ECO:0000256" key="5">
    <source>
        <dbReference type="ARBA" id="ARBA00022500"/>
    </source>
</evidence>
<dbReference type="PANTHER" id="PTHR35091:SF2">
    <property type="entry name" value="FLAGELLAR PROTEIN FLIL"/>
    <property type="match status" value="1"/>
</dbReference>
<evidence type="ECO:0000256" key="3">
    <source>
        <dbReference type="ARBA" id="ARBA00008281"/>
    </source>
</evidence>
<keyword evidence="13" id="KW-1185">Reference proteome</keyword>
<evidence type="ECO:0000256" key="2">
    <source>
        <dbReference type="ARBA" id="ARBA00004162"/>
    </source>
</evidence>
<keyword evidence="9 10" id="KW-0472">Membrane</keyword>
<keyword evidence="10" id="KW-0997">Cell inner membrane</keyword>
<accession>A0A840MSR2</accession>
<keyword evidence="5 10" id="KW-0145">Chemotaxis</keyword>
<evidence type="ECO:0000256" key="8">
    <source>
        <dbReference type="ARBA" id="ARBA00022989"/>
    </source>
</evidence>
<keyword evidence="7 10" id="KW-0283">Flagellar rotation</keyword>
<evidence type="ECO:0000313" key="13">
    <source>
        <dbReference type="Proteomes" id="UP000575898"/>
    </source>
</evidence>
<comment type="function">
    <text evidence="1 10">Controls the rotational direction of flagella during chemotaxis.</text>
</comment>
<feature type="compositionally biased region" description="Basic and acidic residues" evidence="11">
    <location>
        <begin position="42"/>
        <end position="57"/>
    </location>
</feature>
<sequence length="171" mass="18873">MSEEKPKSKKMLVIIVALLLVLILVIGGVAAVLLLSGGGSSPEHEAEVAHEKEEPKKKDKKKKKKEHEAAPVFEKLEVFTVNLAGENNEMLQTEINVELLDEKEKEKLKSYMPKIRNNVILLLSSKQAVDLKTAEGKKKLIDELKATINEAMGADDDEGVQSVTLSSFILQ</sequence>
<comment type="similarity">
    <text evidence="3 10">Belongs to the FliL family.</text>
</comment>
<keyword evidence="8 10" id="KW-1133">Transmembrane helix</keyword>
<dbReference type="GO" id="GO:0071978">
    <property type="term" value="P:bacterial-type flagellum-dependent swarming motility"/>
    <property type="evidence" value="ECO:0007669"/>
    <property type="project" value="TreeGrafter"/>
</dbReference>
<keyword evidence="12" id="KW-0966">Cell projection</keyword>
<dbReference type="EMBL" id="JACHHY010000035">
    <property type="protein sequence ID" value="MBB5020455.1"/>
    <property type="molecule type" value="Genomic_DNA"/>
</dbReference>
<evidence type="ECO:0000256" key="10">
    <source>
        <dbReference type="RuleBase" id="RU364125"/>
    </source>
</evidence>
<dbReference type="GO" id="GO:0005886">
    <property type="term" value="C:plasma membrane"/>
    <property type="evidence" value="ECO:0007669"/>
    <property type="project" value="UniProtKB-SubCell"/>
</dbReference>
<evidence type="ECO:0000256" key="7">
    <source>
        <dbReference type="ARBA" id="ARBA00022779"/>
    </source>
</evidence>
<comment type="caution">
    <text evidence="12">The sequence shown here is derived from an EMBL/GenBank/DDBJ whole genome shotgun (WGS) entry which is preliminary data.</text>
</comment>
<dbReference type="Pfam" id="PF03748">
    <property type="entry name" value="FliL"/>
    <property type="match status" value="1"/>
</dbReference>
<dbReference type="Proteomes" id="UP000575898">
    <property type="component" value="Unassembled WGS sequence"/>
</dbReference>
<dbReference type="RefSeq" id="WP_184041845.1">
    <property type="nucleotide sequence ID" value="NZ_JACHHY010000035.1"/>
</dbReference>
<dbReference type="AlphaFoldDB" id="A0A840MSR2"/>
<evidence type="ECO:0000256" key="1">
    <source>
        <dbReference type="ARBA" id="ARBA00002254"/>
    </source>
</evidence>
<evidence type="ECO:0000256" key="9">
    <source>
        <dbReference type="ARBA" id="ARBA00023136"/>
    </source>
</evidence>
<keyword evidence="12" id="KW-0969">Cilium</keyword>
<evidence type="ECO:0000256" key="11">
    <source>
        <dbReference type="SAM" id="MobiDB-lite"/>
    </source>
</evidence>
<name>A0A840MSR2_9PROT</name>
<gene>
    <name evidence="12" type="ORF">HNQ59_003774</name>
</gene>
<dbReference type="GO" id="GO:0006935">
    <property type="term" value="P:chemotaxis"/>
    <property type="evidence" value="ECO:0007669"/>
    <property type="project" value="UniProtKB-KW"/>
</dbReference>
<feature type="transmembrane region" description="Helical" evidence="10">
    <location>
        <begin position="12"/>
        <end position="35"/>
    </location>
</feature>
<evidence type="ECO:0000256" key="6">
    <source>
        <dbReference type="ARBA" id="ARBA00022692"/>
    </source>
</evidence>
<evidence type="ECO:0000313" key="12">
    <source>
        <dbReference type="EMBL" id="MBB5020455.1"/>
    </source>
</evidence>
<comment type="subcellular location">
    <subcellularLocation>
        <location evidence="10">Cell inner membrane</location>
    </subcellularLocation>
    <subcellularLocation>
        <location evidence="2">Cell membrane</location>
        <topology evidence="2">Single-pass membrane protein</topology>
    </subcellularLocation>
</comment>
<feature type="region of interest" description="Disordered" evidence="11">
    <location>
        <begin position="39"/>
        <end position="68"/>
    </location>
</feature>
<protein>
    <recommendedName>
        <fullName evidence="10">Flagellar protein FliL</fullName>
    </recommendedName>
</protein>
<evidence type="ECO:0000256" key="4">
    <source>
        <dbReference type="ARBA" id="ARBA00022475"/>
    </source>
</evidence>
<dbReference type="InterPro" id="IPR005503">
    <property type="entry name" value="FliL"/>
</dbReference>